<protein>
    <submittedName>
        <fullName evidence="1">Uncharacterized protein</fullName>
    </submittedName>
</protein>
<reference evidence="2" key="1">
    <citation type="submission" date="2016-10" db="EMBL/GenBank/DDBJ databases">
        <authorList>
            <person name="Varghese N."/>
            <person name="Submissions S."/>
        </authorList>
    </citation>
    <scope>NUCLEOTIDE SEQUENCE [LARGE SCALE GENOMIC DNA]</scope>
    <source>
        <strain evidence="2">BL36</strain>
    </source>
</reference>
<sequence length="82" mass="8764">MSNVLPFRPRPTVTRLARCEVVTVAGDLLALLEQLEDVSARAAAMGRPALEVERTVQHLLDAVSAVERALDCIGEGEQVAPA</sequence>
<dbReference type="EMBL" id="FOTK01000049">
    <property type="protein sequence ID" value="SFM71658.1"/>
    <property type="molecule type" value="Genomic_DNA"/>
</dbReference>
<dbReference type="AlphaFoldDB" id="A0A1I4T4H4"/>
<dbReference type="STRING" id="582667.SAMN05192568_104920"/>
<name>A0A1I4T4H4_9HYPH</name>
<dbReference type="Proteomes" id="UP000199048">
    <property type="component" value="Unassembled WGS sequence"/>
</dbReference>
<evidence type="ECO:0000313" key="2">
    <source>
        <dbReference type="Proteomes" id="UP000199048"/>
    </source>
</evidence>
<evidence type="ECO:0000313" key="1">
    <source>
        <dbReference type="EMBL" id="SFM71658.1"/>
    </source>
</evidence>
<accession>A0A1I4T4H4</accession>
<organism evidence="1 2">
    <name type="scientific">Methylobacterium pseudosasicola</name>
    <dbReference type="NCBI Taxonomy" id="582667"/>
    <lineage>
        <taxon>Bacteria</taxon>
        <taxon>Pseudomonadati</taxon>
        <taxon>Pseudomonadota</taxon>
        <taxon>Alphaproteobacteria</taxon>
        <taxon>Hyphomicrobiales</taxon>
        <taxon>Methylobacteriaceae</taxon>
        <taxon>Methylobacterium</taxon>
    </lineage>
</organism>
<dbReference type="RefSeq" id="WP_092046069.1">
    <property type="nucleotide sequence ID" value="NZ_FOTK01000049.1"/>
</dbReference>
<dbReference type="OrthoDB" id="8021360at2"/>
<keyword evidence="2" id="KW-1185">Reference proteome</keyword>
<proteinExistence type="predicted"/>
<gene>
    <name evidence="1" type="ORF">SAMN05192568_104920</name>
</gene>